<feature type="compositionally biased region" description="Polar residues" evidence="1">
    <location>
        <begin position="328"/>
        <end position="342"/>
    </location>
</feature>
<evidence type="ECO:0000313" key="4">
    <source>
        <dbReference type="Proteomes" id="UP000735302"/>
    </source>
</evidence>
<dbReference type="Gene3D" id="1.10.4020.10">
    <property type="entry name" value="DNA breaking-rejoining enzymes"/>
    <property type="match status" value="1"/>
</dbReference>
<dbReference type="InterPro" id="IPR038269">
    <property type="entry name" value="SCAN_sf"/>
</dbReference>
<dbReference type="CDD" id="cd10442">
    <property type="entry name" value="GIY-YIG_PLEs"/>
    <property type="match status" value="1"/>
</dbReference>
<evidence type="ECO:0000256" key="1">
    <source>
        <dbReference type="SAM" id="MobiDB-lite"/>
    </source>
</evidence>
<dbReference type="Gene3D" id="3.40.1440.10">
    <property type="entry name" value="GIY-YIG endonuclease"/>
    <property type="match status" value="1"/>
</dbReference>
<keyword evidence="4" id="KW-1185">Reference proteome</keyword>
<evidence type="ECO:0000313" key="3">
    <source>
        <dbReference type="EMBL" id="GFO36042.1"/>
    </source>
</evidence>
<dbReference type="AlphaFoldDB" id="A0AAV4CVW0"/>
<dbReference type="Pfam" id="PF01541">
    <property type="entry name" value="GIY-YIG"/>
    <property type="match status" value="1"/>
</dbReference>
<organism evidence="3 4">
    <name type="scientific">Plakobranchus ocellatus</name>
    <dbReference type="NCBI Taxonomy" id="259542"/>
    <lineage>
        <taxon>Eukaryota</taxon>
        <taxon>Metazoa</taxon>
        <taxon>Spiralia</taxon>
        <taxon>Lophotrochozoa</taxon>
        <taxon>Mollusca</taxon>
        <taxon>Gastropoda</taxon>
        <taxon>Heterobranchia</taxon>
        <taxon>Euthyneura</taxon>
        <taxon>Panpulmonata</taxon>
        <taxon>Sacoglossa</taxon>
        <taxon>Placobranchoidea</taxon>
        <taxon>Plakobranchidae</taxon>
        <taxon>Plakobranchus</taxon>
    </lineage>
</organism>
<proteinExistence type="predicted"/>
<accession>A0AAV4CVW0</accession>
<reference evidence="3 4" key="1">
    <citation type="journal article" date="2021" name="Elife">
        <title>Chloroplast acquisition without the gene transfer in kleptoplastic sea slugs, Plakobranchus ocellatus.</title>
        <authorList>
            <person name="Maeda T."/>
            <person name="Takahashi S."/>
            <person name="Yoshida T."/>
            <person name="Shimamura S."/>
            <person name="Takaki Y."/>
            <person name="Nagai Y."/>
            <person name="Toyoda A."/>
            <person name="Suzuki Y."/>
            <person name="Arimoto A."/>
            <person name="Ishii H."/>
            <person name="Satoh N."/>
            <person name="Nishiyama T."/>
            <person name="Hasebe M."/>
            <person name="Maruyama T."/>
            <person name="Minagawa J."/>
            <person name="Obokata J."/>
            <person name="Shigenobu S."/>
        </authorList>
    </citation>
    <scope>NUCLEOTIDE SEQUENCE [LARGE SCALE GENOMIC DNA]</scope>
</reference>
<sequence length="688" mass="78785">MCLSNLLTGEALEVLHALSPDQCTYGHLKASLLKRFKFTEEGFRERFHSSVPRSGQDFETFINQLMKLMDRWLESASIKDGDFAQLKELVLRKQVYNSCHAYLVTFLKERNAKTTADLRSLAETYAKAHPSKPLAREDVINAGIRREEPTDRSTGPAQPANAARNEPTPRFRNNTQSQGQRRQPRSQSLPPRQAQQQQQQNFNYQRWDNRGYRPPNRFSRRDRWSNRNGSRGYNYYQRKDDRRPFDGRFQPGQNYCNFAERMSSAPTLLTDKITAKPWPFFTAKVDGQACTALRDTGSDVIIGNISGVDDTPLQSYIENNKSDHEAGSRTSSNTANVSTRATSRAEIRRSTSQTDSSSGKHSTNIDGPTNKDTLFSLGPFPDMDVQSFRTEQLNDPSLKALRDNAFKSHTHLLKNDLLYQLSLHLQTRGYPLRHIKSAIAKAKQIPRHSAIQKRNNVTTNKNERIPFVLTYNPALPFVLTYNPALRNVSSILKTYLPILHFSDRCKKAIPSLPVTAFRRPKNLRDVLVHSSTHHSNNISFSPCLSPRCKTCIYTHTTSSFKSSTDGQTYKITQGPLTCNSNNIIYLITCQKCFKQYVGQTCQTLRSRFNHHRFTIHNDRDTPVAKHFNLIDHNIQHLNIIAIDHLPHSDTIRRLNKETFWIHTLKTTEPQGLNMNEQSSFPIHLRQSL</sequence>
<feature type="region of interest" description="Disordered" evidence="1">
    <location>
        <begin position="125"/>
        <end position="245"/>
    </location>
</feature>
<comment type="caution">
    <text evidence="3">The sequence shown here is derived from an EMBL/GenBank/DDBJ whole genome shotgun (WGS) entry which is preliminary data.</text>
</comment>
<feature type="region of interest" description="Disordered" evidence="1">
    <location>
        <begin position="321"/>
        <end position="376"/>
    </location>
</feature>
<dbReference type="PROSITE" id="PS50164">
    <property type="entry name" value="GIY_YIG"/>
    <property type="match status" value="1"/>
</dbReference>
<feature type="compositionally biased region" description="Low complexity" evidence="1">
    <location>
        <begin position="176"/>
        <end position="200"/>
    </location>
</feature>
<dbReference type="SUPFAM" id="SSF82771">
    <property type="entry name" value="GIY-YIG endonuclease"/>
    <property type="match status" value="1"/>
</dbReference>
<protein>
    <recommendedName>
        <fullName evidence="2">GIY-YIG domain-containing protein</fullName>
    </recommendedName>
</protein>
<dbReference type="EMBL" id="BLXT01007037">
    <property type="protein sequence ID" value="GFO36042.1"/>
    <property type="molecule type" value="Genomic_DNA"/>
</dbReference>
<feature type="compositionally biased region" description="Polar residues" evidence="1">
    <location>
        <begin position="350"/>
        <end position="373"/>
    </location>
</feature>
<name>A0AAV4CVW0_9GAST</name>
<dbReference type="SUPFAM" id="SSF47353">
    <property type="entry name" value="Retrovirus capsid dimerization domain-like"/>
    <property type="match status" value="1"/>
</dbReference>
<gene>
    <name evidence="3" type="ORF">PoB_006254700</name>
</gene>
<feature type="compositionally biased region" description="Basic and acidic residues" evidence="1">
    <location>
        <begin position="134"/>
        <end position="151"/>
    </location>
</feature>
<dbReference type="Proteomes" id="UP000735302">
    <property type="component" value="Unassembled WGS sequence"/>
</dbReference>
<dbReference type="InterPro" id="IPR035901">
    <property type="entry name" value="GIY-YIG_endonuc_sf"/>
</dbReference>
<dbReference type="PANTHER" id="PTHR46888:SF1">
    <property type="entry name" value="RIBONUCLEASE H"/>
    <property type="match status" value="1"/>
</dbReference>
<evidence type="ECO:0000259" key="2">
    <source>
        <dbReference type="PROSITE" id="PS50164"/>
    </source>
</evidence>
<feature type="domain" description="GIY-YIG" evidence="2">
    <location>
        <begin position="580"/>
        <end position="670"/>
    </location>
</feature>
<dbReference type="PANTHER" id="PTHR46888">
    <property type="entry name" value="ZINC KNUCKLE DOMAINCONTAINING PROTEIN-RELATED"/>
    <property type="match status" value="1"/>
</dbReference>
<dbReference type="InterPro" id="IPR000305">
    <property type="entry name" value="GIY-YIG_endonuc"/>
</dbReference>